<dbReference type="InterPro" id="IPR016181">
    <property type="entry name" value="Acyl_CoA_acyltransferase"/>
</dbReference>
<dbReference type="RefSeq" id="WP_013597021.1">
    <property type="nucleotide sequence ID" value="NC_015138.1"/>
</dbReference>
<dbReference type="InterPro" id="IPR036390">
    <property type="entry name" value="WH_DNA-bd_sf"/>
</dbReference>
<dbReference type="Pfam" id="PF12802">
    <property type="entry name" value="MarR_2"/>
    <property type="match status" value="1"/>
</dbReference>
<organism evidence="4 5">
    <name type="scientific">Paracidovorax avenae (strain ATCC 19860 / DSM 7227 / CCUG 15838 / JCM 20985 / LMG 2117 / NCPPB 1011)</name>
    <name type="common">Acidovorax avenae</name>
    <dbReference type="NCBI Taxonomy" id="643561"/>
    <lineage>
        <taxon>Bacteria</taxon>
        <taxon>Pseudomonadati</taxon>
        <taxon>Pseudomonadota</taxon>
        <taxon>Betaproteobacteria</taxon>
        <taxon>Burkholderiales</taxon>
        <taxon>Comamonadaceae</taxon>
        <taxon>Paracidovorax</taxon>
    </lineage>
</organism>
<feature type="domain" description="HTH marR-type" evidence="2">
    <location>
        <begin position="4"/>
        <end position="147"/>
    </location>
</feature>
<dbReference type="SMART" id="SM00347">
    <property type="entry name" value="HTH_MARR"/>
    <property type="match status" value="1"/>
</dbReference>
<dbReference type="InterPro" id="IPR000835">
    <property type="entry name" value="HTH_MarR-typ"/>
</dbReference>
<dbReference type="Proteomes" id="UP000002482">
    <property type="component" value="Chromosome"/>
</dbReference>
<dbReference type="SUPFAM" id="SSF55729">
    <property type="entry name" value="Acyl-CoA N-acyltransferases (Nat)"/>
    <property type="match status" value="1"/>
</dbReference>
<evidence type="ECO:0000256" key="1">
    <source>
        <dbReference type="ARBA" id="ARBA00022679"/>
    </source>
</evidence>
<dbReference type="PROSITE" id="PS50995">
    <property type="entry name" value="HTH_MARR_2"/>
    <property type="match status" value="1"/>
</dbReference>
<protein>
    <submittedName>
        <fullName evidence="4">Transcriptional regulator, MarR family with acetyltransferase activity</fullName>
    </submittedName>
</protein>
<evidence type="ECO:0000259" key="3">
    <source>
        <dbReference type="PROSITE" id="PS51186"/>
    </source>
</evidence>
<reference evidence="4" key="1">
    <citation type="submission" date="2011-02" db="EMBL/GenBank/DDBJ databases">
        <title>Complete sequence of Acidovorax avenae subsp. avenae ATCC 19860.</title>
        <authorList>
            <consortium name="US DOE Joint Genome Institute"/>
            <person name="Lucas S."/>
            <person name="Copeland A."/>
            <person name="Lapidus A."/>
            <person name="Cheng J.-F."/>
            <person name="Goodwin L."/>
            <person name="Pitluck S."/>
            <person name="Chertkov O."/>
            <person name="Held B."/>
            <person name="Detter J.C."/>
            <person name="Han C."/>
            <person name="Tapia R."/>
            <person name="Land M."/>
            <person name="Hauser L."/>
            <person name="Kyrpides N."/>
            <person name="Ivanova N."/>
            <person name="Ovchinnikova G."/>
            <person name="Pagani I."/>
            <person name="Gordon S."/>
            <person name="Woyke T."/>
        </authorList>
    </citation>
    <scope>NUCLEOTIDE SEQUENCE</scope>
    <source>
        <strain evidence="4">ATCC 19860</strain>
    </source>
</reference>
<name>F0QBU4_PARA1</name>
<dbReference type="SUPFAM" id="SSF46785">
    <property type="entry name" value="Winged helix' DNA-binding domain"/>
    <property type="match status" value="1"/>
</dbReference>
<dbReference type="Pfam" id="PF00583">
    <property type="entry name" value="Acetyltransf_1"/>
    <property type="match status" value="1"/>
</dbReference>
<gene>
    <name evidence="4" type="ordered locus">Acav_4681</name>
</gene>
<keyword evidence="5" id="KW-1185">Reference proteome</keyword>
<dbReference type="Gene3D" id="3.40.630.30">
    <property type="match status" value="1"/>
</dbReference>
<dbReference type="PANTHER" id="PTHR13947">
    <property type="entry name" value="GNAT FAMILY N-ACETYLTRANSFERASE"/>
    <property type="match status" value="1"/>
</dbReference>
<evidence type="ECO:0000259" key="2">
    <source>
        <dbReference type="PROSITE" id="PS50995"/>
    </source>
</evidence>
<sequence>MSTPPALVEELRAASRALVRALGFMGGDFAGTDLSPSAVHALIEIGQDGGRLTARDLGERLRLEKSSVSRMLRKLVASGDVRETAGAQDGRVKQLALTARGRRRVADIHAFARAQVVGALGHLGPGEDRAVLEGVRLYAAALARVGQDGREEAPRPPQPPHPRPAVALCSGYRPGLIARVTEMHALFYAREAGFGQRFESVVAGGLAEFCGRLDTQDPSPNAVWTAEVDGRIAGSVAIDGEDLGPGTAHLRWFIVDDGVRGGGVGRQLLAAALAFVDARPAFAETHLWTFSGLHAARRLYEAQGFTCVEERPGSQWGREVLEQRFVRRRA</sequence>
<dbReference type="GO" id="GO:0003700">
    <property type="term" value="F:DNA-binding transcription factor activity"/>
    <property type="evidence" value="ECO:0007669"/>
    <property type="project" value="InterPro"/>
</dbReference>
<dbReference type="GeneID" id="34237385"/>
<dbReference type="GO" id="GO:0008080">
    <property type="term" value="F:N-acetyltransferase activity"/>
    <property type="evidence" value="ECO:0007669"/>
    <property type="project" value="InterPro"/>
</dbReference>
<dbReference type="OrthoDB" id="273614at2"/>
<feature type="domain" description="N-acetyltransferase" evidence="3">
    <location>
        <begin position="175"/>
        <end position="327"/>
    </location>
</feature>
<accession>F0QBU4</accession>
<dbReference type="InterPro" id="IPR050769">
    <property type="entry name" value="NAT_camello-type"/>
</dbReference>
<dbReference type="EMBL" id="CP002521">
    <property type="protein sequence ID" value="ADX48560.1"/>
    <property type="molecule type" value="Genomic_DNA"/>
</dbReference>
<dbReference type="HOGENOM" id="CLU_065219_0_1_4"/>
<proteinExistence type="predicted"/>
<dbReference type="KEGG" id="aaa:Acav_4681"/>
<dbReference type="PANTHER" id="PTHR13947:SF37">
    <property type="entry name" value="LD18367P"/>
    <property type="match status" value="1"/>
</dbReference>
<evidence type="ECO:0000313" key="4">
    <source>
        <dbReference type="EMBL" id="ADX48560.1"/>
    </source>
</evidence>
<dbReference type="PROSITE" id="PS51186">
    <property type="entry name" value="GNAT"/>
    <property type="match status" value="1"/>
</dbReference>
<evidence type="ECO:0000313" key="5">
    <source>
        <dbReference type="Proteomes" id="UP000002482"/>
    </source>
</evidence>
<dbReference type="InterPro" id="IPR000182">
    <property type="entry name" value="GNAT_dom"/>
</dbReference>
<dbReference type="InterPro" id="IPR036388">
    <property type="entry name" value="WH-like_DNA-bd_sf"/>
</dbReference>
<dbReference type="AlphaFoldDB" id="F0QBU4"/>
<keyword evidence="1 4" id="KW-0808">Transferase</keyword>
<dbReference type="Gene3D" id="1.10.10.10">
    <property type="entry name" value="Winged helix-like DNA-binding domain superfamily/Winged helix DNA-binding domain"/>
    <property type="match status" value="1"/>
</dbReference>